<feature type="transmembrane region" description="Helical" evidence="8">
    <location>
        <begin position="62"/>
        <end position="83"/>
    </location>
</feature>
<keyword evidence="3" id="KW-0813">Transport</keyword>
<comment type="subcellular location">
    <subcellularLocation>
        <location evidence="1">Cell membrane</location>
        <topology evidence="1">Multi-pass membrane protein</topology>
    </subcellularLocation>
</comment>
<keyword evidence="10" id="KW-1185">Reference proteome</keyword>
<feature type="transmembrane region" description="Helical" evidence="8">
    <location>
        <begin position="125"/>
        <end position="144"/>
    </location>
</feature>
<dbReference type="PANTHER" id="PTHR36838:SF1">
    <property type="entry name" value="SLR1864 PROTEIN"/>
    <property type="match status" value="1"/>
</dbReference>
<evidence type="ECO:0000256" key="3">
    <source>
        <dbReference type="ARBA" id="ARBA00022448"/>
    </source>
</evidence>
<dbReference type="PANTHER" id="PTHR36838">
    <property type="entry name" value="AUXIN EFFLUX CARRIER FAMILY PROTEIN"/>
    <property type="match status" value="1"/>
</dbReference>
<evidence type="ECO:0000256" key="7">
    <source>
        <dbReference type="ARBA" id="ARBA00023136"/>
    </source>
</evidence>
<protein>
    <submittedName>
        <fullName evidence="9">AEC family transporter</fullName>
    </submittedName>
</protein>
<feature type="transmembrane region" description="Helical" evidence="8">
    <location>
        <begin position="38"/>
        <end position="56"/>
    </location>
</feature>
<dbReference type="InterPro" id="IPR038770">
    <property type="entry name" value="Na+/solute_symporter_sf"/>
</dbReference>
<dbReference type="EMBL" id="JBHMAF010000120">
    <property type="protein sequence ID" value="MFB9760305.1"/>
    <property type="molecule type" value="Genomic_DNA"/>
</dbReference>
<evidence type="ECO:0000256" key="4">
    <source>
        <dbReference type="ARBA" id="ARBA00022475"/>
    </source>
</evidence>
<organism evidence="9 10">
    <name type="scientific">Ectobacillus funiculus</name>
    <dbReference type="NCBI Taxonomy" id="137993"/>
    <lineage>
        <taxon>Bacteria</taxon>
        <taxon>Bacillati</taxon>
        <taxon>Bacillota</taxon>
        <taxon>Bacilli</taxon>
        <taxon>Bacillales</taxon>
        <taxon>Bacillaceae</taxon>
        <taxon>Ectobacillus</taxon>
    </lineage>
</organism>
<name>A0ABV5WI60_9BACI</name>
<evidence type="ECO:0000256" key="8">
    <source>
        <dbReference type="SAM" id="Phobius"/>
    </source>
</evidence>
<evidence type="ECO:0000256" key="5">
    <source>
        <dbReference type="ARBA" id="ARBA00022692"/>
    </source>
</evidence>
<reference evidence="9 10" key="1">
    <citation type="submission" date="2024-09" db="EMBL/GenBank/DDBJ databases">
        <authorList>
            <person name="Sun Q."/>
            <person name="Mori K."/>
        </authorList>
    </citation>
    <scope>NUCLEOTIDE SEQUENCE [LARGE SCALE GENOMIC DNA]</scope>
    <source>
        <strain evidence="9 10">JCM 11201</strain>
    </source>
</reference>
<feature type="transmembrane region" description="Helical" evidence="8">
    <location>
        <begin position="95"/>
        <end position="119"/>
    </location>
</feature>
<keyword evidence="4" id="KW-1003">Cell membrane</keyword>
<comment type="caution">
    <text evidence="9">The sequence shown here is derived from an EMBL/GenBank/DDBJ whole genome shotgun (WGS) entry which is preliminary data.</text>
</comment>
<keyword evidence="7 8" id="KW-0472">Membrane</keyword>
<dbReference type="InterPro" id="IPR004776">
    <property type="entry name" value="Mem_transp_PIN-like"/>
</dbReference>
<evidence type="ECO:0000313" key="10">
    <source>
        <dbReference type="Proteomes" id="UP001589609"/>
    </source>
</evidence>
<evidence type="ECO:0000256" key="2">
    <source>
        <dbReference type="ARBA" id="ARBA00010145"/>
    </source>
</evidence>
<accession>A0ABV5WI60</accession>
<evidence type="ECO:0000256" key="1">
    <source>
        <dbReference type="ARBA" id="ARBA00004651"/>
    </source>
</evidence>
<evidence type="ECO:0000313" key="9">
    <source>
        <dbReference type="EMBL" id="MFB9760305.1"/>
    </source>
</evidence>
<keyword evidence="6 8" id="KW-1133">Transmembrane helix</keyword>
<evidence type="ECO:0000256" key="6">
    <source>
        <dbReference type="ARBA" id="ARBA00022989"/>
    </source>
</evidence>
<keyword evidence="5 8" id="KW-0812">Transmembrane</keyword>
<comment type="similarity">
    <text evidence="2">Belongs to the auxin efflux carrier (TC 2.A.69) family.</text>
</comment>
<dbReference type="Gene3D" id="1.20.1530.20">
    <property type="match status" value="1"/>
</dbReference>
<dbReference type="Pfam" id="PF03547">
    <property type="entry name" value="Mem_trans"/>
    <property type="match status" value="1"/>
</dbReference>
<gene>
    <name evidence="9" type="ORF">ACFFMS_18265</name>
</gene>
<proteinExistence type="inferred from homology"/>
<feature type="transmembrane region" description="Helical" evidence="8">
    <location>
        <begin position="156"/>
        <end position="176"/>
    </location>
</feature>
<dbReference type="Proteomes" id="UP001589609">
    <property type="component" value="Unassembled WGS sequence"/>
</dbReference>
<sequence length="177" mass="19160">MVIQQIVMCTVGVYYAAKGSPEADRICSAIYAVRRIPIVYGAFLGGLFQFLNIPLGESLQQAIDLVANATVPTIMIVLGMQLAKISVKHLEREKISLSLVTKLAISPAIAYVFTLFLPVDEMVKQIMIIMAAMPTAANTTMYALQFNTEPEFVASATLLSTSLSLATLPVIFMIVLG</sequence>